<dbReference type="PANTHER" id="PTHR36920:SF1">
    <property type="entry name" value="OUTER MEMBRANE PROTEIN W"/>
    <property type="match status" value="1"/>
</dbReference>
<protein>
    <submittedName>
        <fullName evidence="1">Uncharacterized protein</fullName>
    </submittedName>
</protein>
<dbReference type="Proteomes" id="UP000076077">
    <property type="component" value="Chromosome"/>
</dbReference>
<dbReference type="RefSeq" id="WP_067151571.1">
    <property type="nucleotide sequence ID" value="NZ_CP014864.1"/>
</dbReference>
<keyword evidence="2" id="KW-1185">Reference proteome</keyword>
<evidence type="ECO:0000313" key="1">
    <source>
        <dbReference type="EMBL" id="AMX01779.1"/>
    </source>
</evidence>
<evidence type="ECO:0000313" key="2">
    <source>
        <dbReference type="Proteomes" id="UP000076077"/>
    </source>
</evidence>
<gene>
    <name evidence="1" type="ORF">A3224_03540</name>
</gene>
<dbReference type="InterPro" id="IPR005618">
    <property type="entry name" value="OMPW"/>
</dbReference>
<dbReference type="KEGG" id="mthd:A3224_03540"/>
<dbReference type="GO" id="GO:0019867">
    <property type="term" value="C:outer membrane"/>
    <property type="evidence" value="ECO:0007669"/>
    <property type="project" value="InterPro"/>
</dbReference>
<dbReference type="GeneID" id="76607125"/>
<dbReference type="PANTHER" id="PTHR36920">
    <property type="match status" value="1"/>
</dbReference>
<reference evidence="2" key="1">
    <citation type="submission" date="2016-03" db="EMBL/GenBank/DDBJ databases">
        <authorList>
            <person name="Lee Y.-S."/>
            <person name="Choi Y.-L."/>
        </authorList>
    </citation>
    <scope>NUCLEOTIDE SEQUENCE [LARGE SCALE GENOMIC DNA]</scope>
    <source>
        <strain evidence="2">DAU221</strain>
    </source>
</reference>
<dbReference type="InterPro" id="IPR011250">
    <property type="entry name" value="OMP/PagP_B-barrel"/>
</dbReference>
<name>A0A143HJ86_MICTH</name>
<accession>A0A143HJ86</accession>
<dbReference type="SUPFAM" id="SSF56925">
    <property type="entry name" value="OMPA-like"/>
    <property type="match status" value="1"/>
</dbReference>
<dbReference type="EMBL" id="CP014864">
    <property type="protein sequence ID" value="AMX01779.1"/>
    <property type="molecule type" value="Genomic_DNA"/>
</dbReference>
<organism evidence="1 2">
    <name type="scientific">Microbulbifer thermotolerans</name>
    <dbReference type="NCBI Taxonomy" id="252514"/>
    <lineage>
        <taxon>Bacteria</taxon>
        <taxon>Pseudomonadati</taxon>
        <taxon>Pseudomonadota</taxon>
        <taxon>Gammaproteobacteria</taxon>
        <taxon>Cellvibrionales</taxon>
        <taxon>Microbulbiferaceae</taxon>
        <taxon>Microbulbifer</taxon>
    </lineage>
</organism>
<dbReference type="STRING" id="252514.A3224_03540"/>
<dbReference type="AlphaFoldDB" id="A0A143HJ86"/>
<sequence length="247" mass="28152">MKWFRFLAAAGVFLPSLAIAQPDWREMDWGDFIVRLGGSYIHPDDGSTSLKFRVLQHWDLYNTTWEIDSSRTWQLSAVWRPMPYWGIELMHIGGADYDADLDYFTGIPGREVIALGDFKASSSLAFVNWYILDGTCLGRPYIGVGINYTDFHDVSLSGAFNQFLIDSGLATGRGDFNLGHSWDWAAQAGVDFSFDWGFPLLVNASVQHFHSDTDARVTFPTELGYDRLYARFDYDPWVFNLSVGYRF</sequence>
<dbReference type="OrthoDB" id="9807574at2"/>
<dbReference type="Pfam" id="PF03922">
    <property type="entry name" value="OmpW"/>
    <property type="match status" value="1"/>
</dbReference>
<dbReference type="GO" id="GO:0055085">
    <property type="term" value="P:transmembrane transport"/>
    <property type="evidence" value="ECO:0007669"/>
    <property type="project" value="TreeGrafter"/>
</dbReference>
<dbReference type="Gene3D" id="2.40.160.20">
    <property type="match status" value="1"/>
</dbReference>
<proteinExistence type="predicted"/>